<reference evidence="1 2" key="1">
    <citation type="submission" date="2009-01" db="EMBL/GenBank/DDBJ databases">
        <authorList>
            <person name="Fulton L."/>
            <person name="Clifton S."/>
            <person name="Fulton B."/>
            <person name="Xu J."/>
            <person name="Minx P."/>
            <person name="Pepin K.H."/>
            <person name="Johnson M."/>
            <person name="Bhonagiri V."/>
            <person name="Nash W.E."/>
            <person name="Mardis E.R."/>
            <person name="Wilson R.K."/>
        </authorList>
    </citation>
    <scope>NUCLEOTIDE SEQUENCE [LARGE SCALE GENOMIC DNA]</scope>
    <source>
        <strain evidence="1 2">DSM 15981</strain>
    </source>
</reference>
<dbReference type="RefSeq" id="WP_007709978.1">
    <property type="nucleotide sequence ID" value="NZ_GG657591.1"/>
</dbReference>
<keyword evidence="2" id="KW-1185">Reference proteome</keyword>
<sequence length="148" mass="15349">MTAPANFVEGLLFPGYGPEDANPDLGDSAITETMGIGGFAMGASPAITQFVGGTVSDAINYTRSMYSITTAENNNYSLPPLDFKGTATGIDILKVLETGIIPVINTGIAHKVPGIGQIGAGIVHPPRECFVKALEAFGERYGDGNKGE</sequence>
<proteinExistence type="predicted"/>
<comment type="caution">
    <text evidence="1">The sequence shown here is derived from an EMBL/GenBank/DDBJ whole genome shotgun (WGS) entry which is preliminary data.</text>
</comment>
<protein>
    <recommendedName>
        <fullName evidence="3">YahG/YlbE-like protein</fullName>
    </recommendedName>
</protein>
<dbReference type="HOGENOM" id="CLU_131341_0_0_9"/>
<evidence type="ECO:0008006" key="3">
    <source>
        <dbReference type="Google" id="ProtNLM"/>
    </source>
</evidence>
<reference evidence="1 2" key="2">
    <citation type="submission" date="2009-02" db="EMBL/GenBank/DDBJ databases">
        <title>Draft genome sequence of Clostridium asparagiforme (DSM 15981).</title>
        <authorList>
            <person name="Sudarsanam P."/>
            <person name="Ley R."/>
            <person name="Guruge J."/>
            <person name="Turnbaugh P.J."/>
            <person name="Mahowald M."/>
            <person name="Liep D."/>
            <person name="Gordon J."/>
        </authorList>
    </citation>
    <scope>NUCLEOTIDE SEQUENCE [LARGE SCALE GENOMIC DNA]</scope>
    <source>
        <strain evidence="1 2">DSM 15981</strain>
    </source>
</reference>
<gene>
    <name evidence="1" type="ORF">CLOSTASPAR_02162</name>
</gene>
<dbReference type="EMBL" id="ACCJ01000125">
    <property type="protein sequence ID" value="EEG55753.1"/>
    <property type="molecule type" value="Genomic_DNA"/>
</dbReference>
<evidence type="ECO:0000313" key="1">
    <source>
        <dbReference type="EMBL" id="EEG55753.1"/>
    </source>
</evidence>
<dbReference type="Gene3D" id="3.90.1700.10">
    <property type="entry name" value="v583 domain like"/>
    <property type="match status" value="1"/>
</dbReference>
<name>C0CYT5_9FIRM</name>
<organism evidence="1 2">
    <name type="scientific">[Clostridium] asparagiforme DSM 15981</name>
    <dbReference type="NCBI Taxonomy" id="518636"/>
    <lineage>
        <taxon>Bacteria</taxon>
        <taxon>Bacillati</taxon>
        <taxon>Bacillota</taxon>
        <taxon>Clostridia</taxon>
        <taxon>Lachnospirales</taxon>
        <taxon>Lachnospiraceae</taxon>
        <taxon>Enterocloster</taxon>
    </lineage>
</organism>
<dbReference type="AlphaFoldDB" id="C0CYT5"/>
<dbReference type="Proteomes" id="UP000004756">
    <property type="component" value="Unassembled WGS sequence"/>
</dbReference>
<accession>C0CYT5</accession>
<evidence type="ECO:0000313" key="2">
    <source>
        <dbReference type="Proteomes" id="UP000004756"/>
    </source>
</evidence>